<proteinExistence type="predicted"/>
<gene>
    <name evidence="1" type="ORF">DAPPUDRAFT_236466</name>
</gene>
<reference evidence="1 2" key="1">
    <citation type="journal article" date="2011" name="Science">
        <title>The ecoresponsive genome of Daphnia pulex.</title>
        <authorList>
            <person name="Colbourne J.K."/>
            <person name="Pfrender M.E."/>
            <person name="Gilbert D."/>
            <person name="Thomas W.K."/>
            <person name="Tucker A."/>
            <person name="Oakley T.H."/>
            <person name="Tokishita S."/>
            <person name="Aerts A."/>
            <person name="Arnold G.J."/>
            <person name="Basu M.K."/>
            <person name="Bauer D.J."/>
            <person name="Caceres C.E."/>
            <person name="Carmel L."/>
            <person name="Casola C."/>
            <person name="Choi J.H."/>
            <person name="Detter J.C."/>
            <person name="Dong Q."/>
            <person name="Dusheyko S."/>
            <person name="Eads B.D."/>
            <person name="Frohlich T."/>
            <person name="Geiler-Samerotte K.A."/>
            <person name="Gerlach D."/>
            <person name="Hatcher P."/>
            <person name="Jogdeo S."/>
            <person name="Krijgsveld J."/>
            <person name="Kriventseva E.V."/>
            <person name="Kultz D."/>
            <person name="Laforsch C."/>
            <person name="Lindquist E."/>
            <person name="Lopez J."/>
            <person name="Manak J.R."/>
            <person name="Muller J."/>
            <person name="Pangilinan J."/>
            <person name="Patwardhan R.P."/>
            <person name="Pitluck S."/>
            <person name="Pritham E.J."/>
            <person name="Rechtsteiner A."/>
            <person name="Rho M."/>
            <person name="Rogozin I.B."/>
            <person name="Sakarya O."/>
            <person name="Salamov A."/>
            <person name="Schaack S."/>
            <person name="Shapiro H."/>
            <person name="Shiga Y."/>
            <person name="Skalitzky C."/>
            <person name="Smith Z."/>
            <person name="Souvorov A."/>
            <person name="Sung W."/>
            <person name="Tang Z."/>
            <person name="Tsuchiya D."/>
            <person name="Tu H."/>
            <person name="Vos H."/>
            <person name="Wang M."/>
            <person name="Wolf Y.I."/>
            <person name="Yamagata H."/>
            <person name="Yamada T."/>
            <person name="Ye Y."/>
            <person name="Shaw J.R."/>
            <person name="Andrews J."/>
            <person name="Crease T.J."/>
            <person name="Tang H."/>
            <person name="Lucas S.M."/>
            <person name="Robertson H.M."/>
            <person name="Bork P."/>
            <person name="Koonin E.V."/>
            <person name="Zdobnov E.M."/>
            <person name="Grigoriev I.V."/>
            <person name="Lynch M."/>
            <person name="Boore J.L."/>
        </authorList>
    </citation>
    <scope>NUCLEOTIDE SEQUENCE [LARGE SCALE GENOMIC DNA]</scope>
</reference>
<name>E9G130_DAPPU</name>
<evidence type="ECO:0000313" key="1">
    <source>
        <dbReference type="EMBL" id="EFX86596.1"/>
    </source>
</evidence>
<sequence>MSHWILPSMTSVTPLEMIGVIMKTLELSNYEQTQISCLSGATNPSASSRLLNHFDNLLYILYIVAMSDVASRGYGDVLPQLSS</sequence>
<dbReference type="Proteomes" id="UP000000305">
    <property type="component" value="Unassembled WGS sequence"/>
</dbReference>
<dbReference type="AlphaFoldDB" id="E9G130"/>
<accession>E9G130</accession>
<dbReference type="KEGG" id="dpx:DAPPUDRAFT_236466"/>
<dbReference type="HOGENOM" id="CLU_2544910_0_0_1"/>
<evidence type="ECO:0000313" key="2">
    <source>
        <dbReference type="Proteomes" id="UP000000305"/>
    </source>
</evidence>
<protein>
    <submittedName>
        <fullName evidence="1">Uncharacterized protein</fullName>
    </submittedName>
</protein>
<organism evidence="1 2">
    <name type="scientific">Daphnia pulex</name>
    <name type="common">Water flea</name>
    <dbReference type="NCBI Taxonomy" id="6669"/>
    <lineage>
        <taxon>Eukaryota</taxon>
        <taxon>Metazoa</taxon>
        <taxon>Ecdysozoa</taxon>
        <taxon>Arthropoda</taxon>
        <taxon>Crustacea</taxon>
        <taxon>Branchiopoda</taxon>
        <taxon>Diplostraca</taxon>
        <taxon>Cladocera</taxon>
        <taxon>Anomopoda</taxon>
        <taxon>Daphniidae</taxon>
        <taxon>Daphnia</taxon>
    </lineage>
</organism>
<keyword evidence="2" id="KW-1185">Reference proteome</keyword>
<dbReference type="EMBL" id="GL732529">
    <property type="protein sequence ID" value="EFX86596.1"/>
    <property type="molecule type" value="Genomic_DNA"/>
</dbReference>
<dbReference type="InParanoid" id="E9G130"/>